<keyword evidence="2" id="KW-1185">Reference proteome</keyword>
<reference evidence="1" key="1">
    <citation type="submission" date="2021-09" db="EMBL/GenBank/DDBJ databases">
        <authorList>
            <consortium name="AG Swart"/>
            <person name="Singh M."/>
            <person name="Singh A."/>
            <person name="Seah K."/>
            <person name="Emmerich C."/>
        </authorList>
    </citation>
    <scope>NUCLEOTIDE SEQUENCE</scope>
    <source>
        <strain evidence="1">ATCC30299</strain>
    </source>
</reference>
<proteinExistence type="predicted"/>
<dbReference type="Proteomes" id="UP001162131">
    <property type="component" value="Unassembled WGS sequence"/>
</dbReference>
<protein>
    <submittedName>
        <fullName evidence="1">Uncharacterized protein</fullName>
    </submittedName>
</protein>
<dbReference type="AlphaFoldDB" id="A0AAU9J3P6"/>
<gene>
    <name evidence="1" type="ORF">BSTOLATCC_MIC15807</name>
</gene>
<organism evidence="1 2">
    <name type="scientific">Blepharisma stoltei</name>
    <dbReference type="NCBI Taxonomy" id="1481888"/>
    <lineage>
        <taxon>Eukaryota</taxon>
        <taxon>Sar</taxon>
        <taxon>Alveolata</taxon>
        <taxon>Ciliophora</taxon>
        <taxon>Postciliodesmatophora</taxon>
        <taxon>Heterotrichea</taxon>
        <taxon>Heterotrichida</taxon>
        <taxon>Blepharismidae</taxon>
        <taxon>Blepharisma</taxon>
    </lineage>
</organism>
<evidence type="ECO:0000313" key="2">
    <source>
        <dbReference type="Proteomes" id="UP001162131"/>
    </source>
</evidence>
<sequence length="223" mass="25706">MDLSDSAKGIAGLLRTPSGQAQSLYSKITNILFDFKKKKNKVCVRIEVSQHLPIEFEVDYSLLDFNDTFKQILKQSQLNNLDIQSIDNLFQVKLVDYLLVQAIKKGMQKINSLSAQVIYSQVKEDQEDPDKVVKDCIKYSMVLSNQILQDINSKHQRILEVMKKFNMEVYERGPLISRSIEELTDNLHRKFILIINQIIELQRGHTIAESHLTEQVKALINSL</sequence>
<dbReference type="EMBL" id="CAJZBQ010000015">
    <property type="protein sequence ID" value="CAG9316376.1"/>
    <property type="molecule type" value="Genomic_DNA"/>
</dbReference>
<comment type="caution">
    <text evidence="1">The sequence shown here is derived from an EMBL/GenBank/DDBJ whole genome shotgun (WGS) entry which is preliminary data.</text>
</comment>
<accession>A0AAU9J3P6</accession>
<evidence type="ECO:0000313" key="1">
    <source>
        <dbReference type="EMBL" id="CAG9316376.1"/>
    </source>
</evidence>
<name>A0AAU9J3P6_9CILI</name>